<evidence type="ECO:0000313" key="3">
    <source>
        <dbReference type="EMBL" id="AXG09389.1"/>
    </source>
</evidence>
<dbReference type="EMBL" id="CP031148">
    <property type="protein sequence ID" value="AXG09389.1"/>
    <property type="molecule type" value="Genomic_DNA"/>
</dbReference>
<keyword evidence="1" id="KW-0812">Transmembrane</keyword>
<organism evidence="3 4">
    <name type="scientific">Haloplanus rubicundus</name>
    <dbReference type="NCBI Taxonomy" id="1547898"/>
    <lineage>
        <taxon>Archaea</taxon>
        <taxon>Methanobacteriati</taxon>
        <taxon>Methanobacteriota</taxon>
        <taxon>Stenosarchaea group</taxon>
        <taxon>Halobacteria</taxon>
        <taxon>Halobacteriales</taxon>
        <taxon>Haloferacaceae</taxon>
        <taxon>Haloplanus</taxon>
    </lineage>
</organism>
<reference evidence="2 5" key="2">
    <citation type="submission" date="2018-07" db="EMBL/GenBank/DDBJ databases">
        <title>Genome sequences of Haloplanus sp. CBA1113.</title>
        <authorList>
            <person name="Kim Y.B."/>
            <person name="Roh S.W."/>
        </authorList>
    </citation>
    <scope>NUCLEOTIDE SEQUENCE [LARGE SCALE GENOMIC DNA]</scope>
    <source>
        <strain evidence="2 5">CBA1113</strain>
    </source>
</reference>
<keyword evidence="5" id="KW-1185">Reference proteome</keyword>
<dbReference type="KEGG" id="haq:DU484_05605"/>
<feature type="transmembrane region" description="Helical" evidence="1">
    <location>
        <begin position="142"/>
        <end position="165"/>
    </location>
</feature>
<dbReference type="Proteomes" id="UP000252985">
    <property type="component" value="Chromosome"/>
</dbReference>
<reference evidence="3 4" key="1">
    <citation type="submission" date="2018-07" db="EMBL/GenBank/DDBJ databases">
        <title>Genome sequences of Haloplanus sp. CBA1112.</title>
        <authorList>
            <person name="Kim Y.B."/>
            <person name="Roh S.W."/>
        </authorList>
    </citation>
    <scope>NUCLEOTIDE SEQUENCE [LARGE SCALE GENOMIC DNA]</scope>
    <source>
        <strain evidence="3 4">CBA1112</strain>
    </source>
</reference>
<proteinExistence type="predicted"/>
<keyword evidence="1" id="KW-0472">Membrane</keyword>
<gene>
    <name evidence="3" type="ORF">DU484_05605</name>
    <name evidence="2" type="ORF">DU500_06080</name>
</gene>
<dbReference type="KEGG" id="haj:DU500_06080"/>
<dbReference type="EMBL" id="CP031150">
    <property type="protein sequence ID" value="AXG06045.1"/>
    <property type="molecule type" value="Genomic_DNA"/>
</dbReference>
<keyword evidence="1" id="KW-1133">Transmembrane helix</keyword>
<name>A0A345EB17_9EURY</name>
<sequence length="166" mass="17102">MFRRLRENGPVVLVPLAWSFVTAAHLDAVATRTLLIAHVVMATLLLAFAALSWTDMRSGALLVWRRIIVAGFVFTVAGAAGLVLSSERLLWTAVVGWMLLPAAGLWDTGRRGARPARAYLAGGACSALGAVVYVLGPLVGSAATLAGLALVGIGQTAGIVAAVVAD</sequence>
<dbReference type="OrthoDB" id="330871at2157"/>
<evidence type="ECO:0000313" key="5">
    <source>
        <dbReference type="Proteomes" id="UP000253273"/>
    </source>
</evidence>
<feature type="transmembrane region" description="Helical" evidence="1">
    <location>
        <begin position="118"/>
        <end position="136"/>
    </location>
</feature>
<evidence type="ECO:0000256" key="1">
    <source>
        <dbReference type="SAM" id="Phobius"/>
    </source>
</evidence>
<accession>A0A345E1H3</accession>
<evidence type="ECO:0000313" key="4">
    <source>
        <dbReference type="Proteomes" id="UP000252985"/>
    </source>
</evidence>
<protein>
    <submittedName>
        <fullName evidence="3">Uncharacterized protein</fullName>
    </submittedName>
</protein>
<dbReference type="GeneID" id="37286433"/>
<dbReference type="Proteomes" id="UP000253273">
    <property type="component" value="Chromosome"/>
</dbReference>
<feature type="transmembrane region" description="Helical" evidence="1">
    <location>
        <begin position="89"/>
        <end position="106"/>
    </location>
</feature>
<accession>A0A345EB17</accession>
<dbReference type="AlphaFoldDB" id="A0A345EB17"/>
<evidence type="ECO:0000313" key="2">
    <source>
        <dbReference type="EMBL" id="AXG06045.1"/>
    </source>
</evidence>
<feature type="transmembrane region" description="Helical" evidence="1">
    <location>
        <begin position="63"/>
        <end position="83"/>
    </location>
</feature>
<feature type="transmembrane region" description="Helical" evidence="1">
    <location>
        <begin position="33"/>
        <end position="51"/>
    </location>
</feature>
<dbReference type="RefSeq" id="WP_114585191.1">
    <property type="nucleotide sequence ID" value="NZ_CP031148.1"/>
</dbReference>